<dbReference type="GO" id="GO:0004867">
    <property type="term" value="F:serine-type endopeptidase inhibitor activity"/>
    <property type="evidence" value="ECO:0007669"/>
    <property type="project" value="UniProtKB-KW"/>
</dbReference>
<evidence type="ECO:0000256" key="6">
    <source>
        <dbReference type="ARBA" id="ARBA00023157"/>
    </source>
</evidence>
<feature type="domain" description="WAP" evidence="11">
    <location>
        <begin position="75"/>
        <end position="125"/>
    </location>
</feature>
<dbReference type="KEGG" id="pmrn:116944267"/>
<organism evidence="12 13">
    <name type="scientific">Petromyzon marinus</name>
    <name type="common">Sea lamprey</name>
    <dbReference type="NCBI Taxonomy" id="7757"/>
    <lineage>
        <taxon>Eukaryota</taxon>
        <taxon>Metazoa</taxon>
        <taxon>Chordata</taxon>
        <taxon>Craniata</taxon>
        <taxon>Vertebrata</taxon>
        <taxon>Cyclostomata</taxon>
        <taxon>Hyperoartia</taxon>
        <taxon>Petromyzontiformes</taxon>
        <taxon>Petromyzontidae</taxon>
        <taxon>Petromyzon</taxon>
    </lineage>
</organism>
<evidence type="ECO:0000256" key="2">
    <source>
        <dbReference type="ARBA" id="ARBA00022525"/>
    </source>
</evidence>
<name>A0AAJ7TB87_PETMA</name>
<dbReference type="Gene3D" id="4.10.75.10">
    <property type="entry name" value="Elafin-like"/>
    <property type="match status" value="1"/>
</dbReference>
<dbReference type="SUPFAM" id="SSF57256">
    <property type="entry name" value="Elafin-like"/>
    <property type="match status" value="1"/>
</dbReference>
<accession>A0AAJ7TB87</accession>
<evidence type="ECO:0000256" key="1">
    <source>
        <dbReference type="ARBA" id="ARBA00004613"/>
    </source>
</evidence>
<keyword evidence="12" id="KW-1185">Reference proteome</keyword>
<evidence type="ECO:0000256" key="8">
    <source>
        <dbReference type="ARBA" id="ARBA00072704"/>
    </source>
</evidence>
<dbReference type="FunFam" id="4.10.75.10:FF:000003">
    <property type="entry name" value="WAP four-disulfide core domain protein 1"/>
    <property type="match status" value="1"/>
</dbReference>
<dbReference type="GO" id="GO:0005615">
    <property type="term" value="C:extracellular space"/>
    <property type="evidence" value="ECO:0007669"/>
    <property type="project" value="TreeGrafter"/>
</dbReference>
<evidence type="ECO:0000256" key="5">
    <source>
        <dbReference type="ARBA" id="ARBA00022900"/>
    </source>
</evidence>
<dbReference type="PANTHER" id="PTHR14308:SF0">
    <property type="entry name" value="WAP FOUR-DISULFIDE CORE DOMAIN PROTEIN 1"/>
    <property type="match status" value="1"/>
</dbReference>
<feature type="chain" id="PRO_5042535592" description="WAP four-disulfide core domain protein 1" evidence="10">
    <location>
        <begin position="38"/>
        <end position="238"/>
    </location>
</feature>
<keyword evidence="4 10" id="KW-0732">Signal</keyword>
<feature type="signal peptide" evidence="10">
    <location>
        <begin position="1"/>
        <end position="37"/>
    </location>
</feature>
<evidence type="ECO:0000256" key="7">
    <source>
        <dbReference type="ARBA" id="ARBA00056452"/>
    </source>
</evidence>
<feature type="compositionally biased region" description="Basic and acidic residues" evidence="9">
    <location>
        <begin position="199"/>
        <end position="208"/>
    </location>
</feature>
<evidence type="ECO:0000256" key="3">
    <source>
        <dbReference type="ARBA" id="ARBA00022690"/>
    </source>
</evidence>
<keyword evidence="6" id="KW-1015">Disulfide bond</keyword>
<dbReference type="AlphaFoldDB" id="A0AAJ7TB87"/>
<keyword evidence="2" id="KW-0964">Secreted</keyword>
<dbReference type="InterPro" id="IPR008197">
    <property type="entry name" value="WAP_dom"/>
</dbReference>
<proteinExistence type="predicted"/>
<dbReference type="Proteomes" id="UP001318040">
    <property type="component" value="Chromosome 20"/>
</dbReference>
<dbReference type="Pfam" id="PF00095">
    <property type="entry name" value="WAP"/>
    <property type="match status" value="1"/>
</dbReference>
<sequence>MAMSVASTISGRYHHHGCLPMLLLLVVVLLLPPSVRLHPGVLEAGPRDVPRGALHLRVVDRAGPADGQDYEAEAPEQQRSDRCPPPPQRLPERACEVASCRANSECGQTKRCCYNGCSYACLEPVPPPPVLDWLVQPKPRWLGGNGWLLDGPEEVLPAEACSTTEDGDVPLQCPTGYECHIIRPGNPALGLPNRGQCVKQREHADPHSYKHRLRKEPSGGGANSAVSYDKTHRSPLGK</sequence>
<evidence type="ECO:0000259" key="11">
    <source>
        <dbReference type="PROSITE" id="PS51390"/>
    </source>
</evidence>
<protein>
    <recommendedName>
        <fullName evidence="8">WAP four-disulfide core domain protein 1</fullName>
    </recommendedName>
</protein>
<dbReference type="InterPro" id="IPR036645">
    <property type="entry name" value="Elafin-like_sf"/>
</dbReference>
<feature type="region of interest" description="Disordered" evidence="9">
    <location>
        <begin position="192"/>
        <end position="238"/>
    </location>
</feature>
<evidence type="ECO:0000313" key="12">
    <source>
        <dbReference type="Proteomes" id="UP001318040"/>
    </source>
</evidence>
<keyword evidence="3" id="KW-0646">Protease inhibitor</keyword>
<keyword evidence="5" id="KW-0722">Serine protease inhibitor</keyword>
<evidence type="ECO:0000256" key="4">
    <source>
        <dbReference type="ARBA" id="ARBA00022729"/>
    </source>
</evidence>
<comment type="function">
    <text evidence="7">Has growth inhibitory activity.</text>
</comment>
<comment type="subcellular location">
    <subcellularLocation>
        <location evidence="1">Secreted</location>
    </subcellularLocation>
</comment>
<gene>
    <name evidence="13" type="primary">WFDC1</name>
</gene>
<feature type="region of interest" description="Disordered" evidence="9">
    <location>
        <begin position="65"/>
        <end position="88"/>
    </location>
</feature>
<evidence type="ECO:0000256" key="10">
    <source>
        <dbReference type="SAM" id="SignalP"/>
    </source>
</evidence>
<dbReference type="GO" id="GO:0001558">
    <property type="term" value="P:regulation of cell growth"/>
    <property type="evidence" value="ECO:0007669"/>
    <property type="project" value="TreeGrafter"/>
</dbReference>
<dbReference type="CTD" id="58189"/>
<dbReference type="PANTHER" id="PTHR14308">
    <property type="entry name" value="WAP FOUR-DISULFIDE CORE DOMAIN PROTEIN 1"/>
    <property type="match status" value="1"/>
</dbReference>
<evidence type="ECO:0000313" key="13">
    <source>
        <dbReference type="RefSeq" id="XP_032813691.1"/>
    </source>
</evidence>
<dbReference type="RefSeq" id="XP_032813691.1">
    <property type="nucleotide sequence ID" value="XM_032957800.1"/>
</dbReference>
<dbReference type="PROSITE" id="PS51390">
    <property type="entry name" value="WAP"/>
    <property type="match status" value="1"/>
</dbReference>
<reference evidence="13" key="1">
    <citation type="submission" date="2025-08" db="UniProtKB">
        <authorList>
            <consortium name="RefSeq"/>
        </authorList>
    </citation>
    <scope>IDENTIFICATION</scope>
    <source>
        <tissue evidence="13">Sperm</tissue>
    </source>
</reference>
<evidence type="ECO:0000256" key="9">
    <source>
        <dbReference type="SAM" id="MobiDB-lite"/>
    </source>
</evidence>
<dbReference type="InterPro" id="IPR042357">
    <property type="entry name" value="WFDC1"/>
</dbReference>